<dbReference type="EMBL" id="JBIAMT010000003">
    <property type="protein sequence ID" value="MFF0498456.1"/>
    <property type="molecule type" value="Genomic_DNA"/>
</dbReference>
<gene>
    <name evidence="1" type="ORF">ACFYU5_18770</name>
</gene>
<proteinExistence type="predicted"/>
<dbReference type="Proteomes" id="UP001601442">
    <property type="component" value="Unassembled WGS sequence"/>
</dbReference>
<name>A0ABW6P5N1_9NOCA</name>
<dbReference type="Pfam" id="PF02945">
    <property type="entry name" value="Endonuclease_7"/>
    <property type="match status" value="1"/>
</dbReference>
<evidence type="ECO:0000313" key="2">
    <source>
        <dbReference type="Proteomes" id="UP001601442"/>
    </source>
</evidence>
<comment type="caution">
    <text evidence="1">The sequence shown here is derived from an EMBL/GenBank/DDBJ whole genome shotgun (WGS) entry which is preliminary data.</text>
</comment>
<keyword evidence="2" id="KW-1185">Reference proteome</keyword>
<organism evidence="1 2">
    <name type="scientific">Nocardia aobensis</name>
    <dbReference type="NCBI Taxonomy" id="257277"/>
    <lineage>
        <taxon>Bacteria</taxon>
        <taxon>Bacillati</taxon>
        <taxon>Actinomycetota</taxon>
        <taxon>Actinomycetes</taxon>
        <taxon>Mycobacteriales</taxon>
        <taxon>Nocardiaceae</taxon>
        <taxon>Nocardia</taxon>
    </lineage>
</organism>
<keyword evidence="1" id="KW-0255">Endonuclease</keyword>
<sequence>MTEAKRCKDCAAGGATTNRPLVDGIRCATHAREFKKAAKLKAHARHVEKTYKMSGEAYWALYEAQGRHCAICERATGASKLLSVDHDHSCCPKTPTCGECNRGLLCGPCNKLLGHGRDDPEFFARAADYLQHPPASLIGMDR</sequence>
<dbReference type="InterPro" id="IPR044925">
    <property type="entry name" value="His-Me_finger_sf"/>
</dbReference>
<dbReference type="Gene3D" id="3.40.1800.10">
    <property type="entry name" value="His-Me finger endonucleases"/>
    <property type="match status" value="1"/>
</dbReference>
<dbReference type="InterPro" id="IPR038563">
    <property type="entry name" value="Endonuclease_7_sf"/>
</dbReference>
<dbReference type="GO" id="GO:0004519">
    <property type="term" value="F:endonuclease activity"/>
    <property type="evidence" value="ECO:0007669"/>
    <property type="project" value="UniProtKB-KW"/>
</dbReference>
<reference evidence="1 2" key="1">
    <citation type="submission" date="2024-10" db="EMBL/GenBank/DDBJ databases">
        <title>The Natural Products Discovery Center: Release of the First 8490 Sequenced Strains for Exploring Actinobacteria Biosynthetic Diversity.</title>
        <authorList>
            <person name="Kalkreuter E."/>
            <person name="Kautsar S.A."/>
            <person name="Yang D."/>
            <person name="Bader C.D."/>
            <person name="Teijaro C.N."/>
            <person name="Fluegel L."/>
            <person name="Davis C.M."/>
            <person name="Simpson J.R."/>
            <person name="Lauterbach L."/>
            <person name="Steele A.D."/>
            <person name="Gui C."/>
            <person name="Meng S."/>
            <person name="Li G."/>
            <person name="Viehrig K."/>
            <person name="Ye F."/>
            <person name="Su P."/>
            <person name="Kiefer A.F."/>
            <person name="Nichols A."/>
            <person name="Cepeda A.J."/>
            <person name="Yan W."/>
            <person name="Fan B."/>
            <person name="Jiang Y."/>
            <person name="Adhikari A."/>
            <person name="Zheng C.-J."/>
            <person name="Schuster L."/>
            <person name="Cowan T.M."/>
            <person name="Smanski M.J."/>
            <person name="Chevrette M.G."/>
            <person name="De Carvalho L.P.S."/>
            <person name="Shen B."/>
        </authorList>
    </citation>
    <scope>NUCLEOTIDE SEQUENCE [LARGE SCALE GENOMIC DNA]</scope>
    <source>
        <strain evidence="1 2">NPDC004119</strain>
    </source>
</reference>
<keyword evidence="1" id="KW-0540">Nuclease</keyword>
<accession>A0ABW6P5N1</accession>
<dbReference type="InterPro" id="IPR004211">
    <property type="entry name" value="Endonuclease_7"/>
</dbReference>
<keyword evidence="1" id="KW-0378">Hydrolase</keyword>
<dbReference type="SUPFAM" id="SSF54060">
    <property type="entry name" value="His-Me finger endonucleases"/>
    <property type="match status" value="1"/>
</dbReference>
<evidence type="ECO:0000313" key="1">
    <source>
        <dbReference type="EMBL" id="MFF0498456.1"/>
    </source>
</evidence>
<protein>
    <submittedName>
        <fullName evidence="1">Endonuclease VII domain-containing protein</fullName>
    </submittedName>
</protein>
<dbReference type="RefSeq" id="WP_387395874.1">
    <property type="nucleotide sequence ID" value="NZ_JBIAMT010000003.1"/>
</dbReference>